<keyword evidence="5" id="KW-0378">Hydrolase</keyword>
<dbReference type="AlphaFoldDB" id="A0A6P6V815"/>
<feature type="coiled-coil region" evidence="7">
    <location>
        <begin position="540"/>
        <end position="584"/>
    </location>
</feature>
<evidence type="ECO:0000259" key="8">
    <source>
        <dbReference type="PROSITE" id="PS50879"/>
    </source>
</evidence>
<dbReference type="Pfam" id="PF13456">
    <property type="entry name" value="RVT_3"/>
    <property type="match status" value="1"/>
</dbReference>
<evidence type="ECO:0000313" key="9">
    <source>
        <dbReference type="Proteomes" id="UP001652660"/>
    </source>
</evidence>
<dbReference type="CDD" id="cd01647">
    <property type="entry name" value="RT_LTR"/>
    <property type="match status" value="1"/>
</dbReference>
<dbReference type="Proteomes" id="UP001652660">
    <property type="component" value="Chromosome 11e"/>
</dbReference>
<keyword evidence="6" id="KW-0695">RNA-directed DNA polymerase</keyword>
<proteinExistence type="predicted"/>
<keyword evidence="1" id="KW-0808">Transferase</keyword>
<dbReference type="GO" id="GO:0004523">
    <property type="term" value="F:RNA-DNA hybrid ribonuclease activity"/>
    <property type="evidence" value="ECO:0007669"/>
    <property type="project" value="InterPro"/>
</dbReference>
<dbReference type="Pfam" id="PF17917">
    <property type="entry name" value="RT_RNaseH"/>
    <property type="match status" value="1"/>
</dbReference>
<dbReference type="PANTHER" id="PTHR48475:SF1">
    <property type="entry name" value="RNASE H TYPE-1 DOMAIN-CONTAINING PROTEIN"/>
    <property type="match status" value="1"/>
</dbReference>
<dbReference type="PROSITE" id="PS50879">
    <property type="entry name" value="RNASE_H_1"/>
    <property type="match status" value="1"/>
</dbReference>
<keyword evidence="3" id="KW-0540">Nuclease</keyword>
<dbReference type="Gene3D" id="3.30.70.270">
    <property type="match status" value="1"/>
</dbReference>
<dbReference type="RefSeq" id="XP_027098826.1">
    <property type="nucleotide sequence ID" value="XM_027243025.1"/>
</dbReference>
<dbReference type="GO" id="GO:0003676">
    <property type="term" value="F:nucleic acid binding"/>
    <property type="evidence" value="ECO:0007669"/>
    <property type="project" value="InterPro"/>
</dbReference>
<keyword evidence="4" id="KW-0255">Endonuclease</keyword>
<dbReference type="InterPro" id="IPR000477">
    <property type="entry name" value="RT_dom"/>
</dbReference>
<protein>
    <recommendedName>
        <fullName evidence="8">RNase H type-1 domain-containing protein</fullName>
    </recommendedName>
</protein>
<dbReference type="SUPFAM" id="SSF56672">
    <property type="entry name" value="DNA/RNA polymerases"/>
    <property type="match status" value="1"/>
</dbReference>
<evidence type="ECO:0000256" key="2">
    <source>
        <dbReference type="ARBA" id="ARBA00022695"/>
    </source>
</evidence>
<keyword evidence="2" id="KW-0548">Nucleotidyltransferase</keyword>
<evidence type="ECO:0000256" key="3">
    <source>
        <dbReference type="ARBA" id="ARBA00022722"/>
    </source>
</evidence>
<dbReference type="InterPro" id="IPR002156">
    <property type="entry name" value="RNaseH_domain"/>
</dbReference>
<dbReference type="OrthoDB" id="1933881at2759"/>
<evidence type="ECO:0000256" key="6">
    <source>
        <dbReference type="ARBA" id="ARBA00022918"/>
    </source>
</evidence>
<dbReference type="CDD" id="cd09279">
    <property type="entry name" value="RNase_HI_like"/>
    <property type="match status" value="1"/>
</dbReference>
<dbReference type="Pfam" id="PF00078">
    <property type="entry name" value="RVT_1"/>
    <property type="match status" value="1"/>
</dbReference>
<evidence type="ECO:0000256" key="7">
    <source>
        <dbReference type="SAM" id="Coils"/>
    </source>
</evidence>
<reference evidence="9" key="1">
    <citation type="journal article" date="2025" name="Foods">
        <title>Unveiling the Microbial Signatures of Arabica Coffee Cherries: Insights into Ripeness Specific Diversity, Functional Traits, and Implications for Quality and Safety.</title>
        <authorList>
            <consortium name="RefSeq"/>
            <person name="Tenea G.N."/>
            <person name="Cifuentes V."/>
            <person name="Reyes P."/>
            <person name="Cevallos-Vallejos M."/>
        </authorList>
    </citation>
    <scope>NUCLEOTIDE SEQUENCE [LARGE SCALE GENOMIC DNA]</scope>
</reference>
<dbReference type="InterPro" id="IPR043128">
    <property type="entry name" value="Rev_trsase/Diguanyl_cyclase"/>
</dbReference>
<evidence type="ECO:0000313" key="10">
    <source>
        <dbReference type="RefSeq" id="XP_027098826.1"/>
    </source>
</evidence>
<dbReference type="PANTHER" id="PTHR48475">
    <property type="entry name" value="RIBONUCLEASE H"/>
    <property type="match status" value="1"/>
</dbReference>
<feature type="domain" description="RNase H type-1" evidence="8">
    <location>
        <begin position="265"/>
        <end position="394"/>
    </location>
</feature>
<dbReference type="GeneID" id="113718105"/>
<dbReference type="FunFam" id="3.30.70.270:FF:000003">
    <property type="entry name" value="Transposon Ty3-G Gag-Pol polyprotein"/>
    <property type="match status" value="1"/>
</dbReference>
<keyword evidence="9" id="KW-1185">Reference proteome</keyword>
<evidence type="ECO:0000256" key="1">
    <source>
        <dbReference type="ARBA" id="ARBA00022679"/>
    </source>
</evidence>
<dbReference type="InterPro" id="IPR041373">
    <property type="entry name" value="RT_RNaseH"/>
</dbReference>
<gene>
    <name evidence="10" type="primary">LOC113718105</name>
</gene>
<dbReference type="GO" id="GO:0003964">
    <property type="term" value="F:RNA-directed DNA polymerase activity"/>
    <property type="evidence" value="ECO:0007669"/>
    <property type="project" value="UniProtKB-KW"/>
</dbReference>
<dbReference type="Gene3D" id="3.30.420.10">
    <property type="entry name" value="Ribonuclease H-like superfamily/Ribonuclease H"/>
    <property type="match status" value="1"/>
</dbReference>
<reference evidence="10" key="2">
    <citation type="submission" date="2025-08" db="UniProtKB">
        <authorList>
            <consortium name="RefSeq"/>
        </authorList>
    </citation>
    <scope>IDENTIFICATION</scope>
    <source>
        <tissue evidence="10">Leaves</tissue>
    </source>
</reference>
<dbReference type="InterPro" id="IPR043502">
    <property type="entry name" value="DNA/RNA_pol_sf"/>
</dbReference>
<name>A0A6P6V815_COFAR</name>
<accession>A0A6P6V815</accession>
<keyword evidence="7" id="KW-0175">Coiled coil</keyword>
<dbReference type="SUPFAM" id="SSF53098">
    <property type="entry name" value="Ribonuclease H-like"/>
    <property type="match status" value="1"/>
</dbReference>
<sequence>MSFDLKNAGATYQRAMQKIFDDMLHRNVECYVDDLVVKSKKREHHIQDLRKVFQRLRRYQLKMNPLKCVFGVTSGKFLSFIVHQRGIEVDRSKIDAIVNMPEPRNIHELKSLQGKLTYIRRKIIDSLYFRSRTVGWALLAQENNEGKENARYYLSWMMTSNELNYSPIEKLCFALIFVIQKLKHYFQAHTIRLISKSNPIKYVMAKPVLSDQLARWYLQFQQFEIIYVPAKAVKGQILADFLADHPIPAEWELTDELPDEEVFMIESPWSMYFDGAAHRDGVGAGVIFYTTESDMLPYSFTLTRRYSNNVAEYQALILGLETAVDMKQLHLRVYGDSKLVVNQLLDIYDVKKPELIPYFKYARQLMGYLDNVTIEHIPRNFNQQTDSLAMVASMITLPPHRNQISICQNWVIPPMFDEQDGGEEENAYHIFVHEIEKEDWRHLIINYLNHGKLSEDPKKRVDIRRRAPRFIYYKWTLYRRSFNGVFLRCFGEDETMQAMEEAHSGICGAHQFGPKLHFRIKRMGYYWPTMCQIPSLRIAIQEGLNEEDNVRLRLEELEALDEKRLEAQQRIECYQARLSKAFNKHVRPRSFQIGELVLVVRRPIILTHDGQRKFTLKWDGSYFVREVYTNGSYKLVAEDGLRVGPINGNT</sequence>
<dbReference type="InterPro" id="IPR036397">
    <property type="entry name" value="RNaseH_sf"/>
</dbReference>
<organism evidence="9 10">
    <name type="scientific">Coffea arabica</name>
    <name type="common">Arabian coffee</name>
    <dbReference type="NCBI Taxonomy" id="13443"/>
    <lineage>
        <taxon>Eukaryota</taxon>
        <taxon>Viridiplantae</taxon>
        <taxon>Streptophyta</taxon>
        <taxon>Embryophyta</taxon>
        <taxon>Tracheophyta</taxon>
        <taxon>Spermatophyta</taxon>
        <taxon>Magnoliopsida</taxon>
        <taxon>eudicotyledons</taxon>
        <taxon>Gunneridae</taxon>
        <taxon>Pentapetalae</taxon>
        <taxon>asterids</taxon>
        <taxon>lamiids</taxon>
        <taxon>Gentianales</taxon>
        <taxon>Rubiaceae</taxon>
        <taxon>Ixoroideae</taxon>
        <taxon>Gardenieae complex</taxon>
        <taxon>Bertiereae - Coffeeae clade</taxon>
        <taxon>Coffeeae</taxon>
        <taxon>Coffea</taxon>
    </lineage>
</organism>
<evidence type="ECO:0000256" key="5">
    <source>
        <dbReference type="ARBA" id="ARBA00022801"/>
    </source>
</evidence>
<dbReference type="InterPro" id="IPR012337">
    <property type="entry name" value="RNaseH-like_sf"/>
</dbReference>
<evidence type="ECO:0000256" key="4">
    <source>
        <dbReference type="ARBA" id="ARBA00022759"/>
    </source>
</evidence>